<feature type="region of interest" description="Disordered" evidence="3">
    <location>
        <begin position="307"/>
        <end position="361"/>
    </location>
</feature>
<organism evidence="5 6">
    <name type="scientific">Xyrichtys novacula</name>
    <name type="common">Pearly razorfish</name>
    <name type="synonym">Hemipteronotus novacula</name>
    <dbReference type="NCBI Taxonomy" id="13765"/>
    <lineage>
        <taxon>Eukaryota</taxon>
        <taxon>Metazoa</taxon>
        <taxon>Chordata</taxon>
        <taxon>Craniata</taxon>
        <taxon>Vertebrata</taxon>
        <taxon>Euteleostomi</taxon>
        <taxon>Actinopterygii</taxon>
        <taxon>Neopterygii</taxon>
        <taxon>Teleostei</taxon>
        <taxon>Neoteleostei</taxon>
        <taxon>Acanthomorphata</taxon>
        <taxon>Eupercaria</taxon>
        <taxon>Labriformes</taxon>
        <taxon>Labridae</taxon>
        <taxon>Xyrichtys</taxon>
    </lineage>
</organism>
<dbReference type="Proteomes" id="UP001178508">
    <property type="component" value="Chromosome 7"/>
</dbReference>
<evidence type="ECO:0000256" key="3">
    <source>
        <dbReference type="SAM" id="MobiDB-lite"/>
    </source>
</evidence>
<dbReference type="PANTHER" id="PTHR16186:SF11">
    <property type="entry name" value="SIGNAL-TRANSDUCING ADAPTOR PROTEIN 2"/>
    <property type="match status" value="1"/>
</dbReference>
<dbReference type="SUPFAM" id="SSF50729">
    <property type="entry name" value="PH domain-like"/>
    <property type="match status" value="1"/>
</dbReference>
<dbReference type="Pfam" id="PF00017">
    <property type="entry name" value="SH2"/>
    <property type="match status" value="1"/>
</dbReference>
<evidence type="ECO:0000259" key="4">
    <source>
        <dbReference type="PROSITE" id="PS50001"/>
    </source>
</evidence>
<dbReference type="Gene3D" id="2.30.29.30">
    <property type="entry name" value="Pleckstrin-homology domain (PH domain)/Phosphotyrosine-binding domain (PTB)"/>
    <property type="match status" value="1"/>
</dbReference>
<feature type="domain" description="SH2" evidence="4">
    <location>
        <begin position="143"/>
        <end position="237"/>
    </location>
</feature>
<dbReference type="InterPro" id="IPR000980">
    <property type="entry name" value="SH2"/>
</dbReference>
<gene>
    <name evidence="5" type="ORF">XNOV1_A008269</name>
</gene>
<feature type="compositionally biased region" description="Pro residues" evidence="3">
    <location>
        <begin position="263"/>
        <end position="289"/>
    </location>
</feature>
<dbReference type="PANTHER" id="PTHR16186">
    <property type="entry name" value="SIGNAL-TRANSDUCING ADAPTOR PROTEIN-RELATED"/>
    <property type="match status" value="1"/>
</dbReference>
<evidence type="ECO:0000313" key="6">
    <source>
        <dbReference type="Proteomes" id="UP001178508"/>
    </source>
</evidence>
<keyword evidence="1 2" id="KW-0727">SH2 domain</keyword>
<dbReference type="GO" id="GO:0035591">
    <property type="term" value="F:signaling adaptor activity"/>
    <property type="evidence" value="ECO:0007669"/>
    <property type="project" value="InterPro"/>
</dbReference>
<protein>
    <submittedName>
        <fullName evidence="5">Signal-transducing adaptor protein 1-like</fullName>
    </submittedName>
</protein>
<proteinExistence type="predicted"/>
<dbReference type="PROSITE" id="PS50001">
    <property type="entry name" value="SH2"/>
    <property type="match status" value="1"/>
</dbReference>
<dbReference type="Gene3D" id="3.30.505.10">
    <property type="entry name" value="SH2 domain"/>
    <property type="match status" value="1"/>
</dbReference>
<dbReference type="InterPro" id="IPR011993">
    <property type="entry name" value="PH-like_dom_sf"/>
</dbReference>
<dbReference type="EMBL" id="OY660870">
    <property type="protein sequence ID" value="CAJ1060194.1"/>
    <property type="molecule type" value="Genomic_DNA"/>
</dbReference>
<dbReference type="SUPFAM" id="SSF55550">
    <property type="entry name" value="SH2 domain"/>
    <property type="match status" value="1"/>
</dbReference>
<dbReference type="SMART" id="SM00252">
    <property type="entry name" value="SH2"/>
    <property type="match status" value="1"/>
</dbReference>
<dbReference type="InterPro" id="IPR036860">
    <property type="entry name" value="SH2_dom_sf"/>
</dbReference>
<reference evidence="5" key="1">
    <citation type="submission" date="2023-08" db="EMBL/GenBank/DDBJ databases">
        <authorList>
            <person name="Alioto T."/>
            <person name="Alioto T."/>
            <person name="Gomez Garrido J."/>
        </authorList>
    </citation>
    <scope>NUCLEOTIDE SEQUENCE</scope>
</reference>
<dbReference type="InterPro" id="IPR039111">
    <property type="entry name" value="STAP1/STAP2"/>
</dbReference>
<dbReference type="AlphaFoldDB" id="A0AAV1FHD9"/>
<sequence length="386" mass="43558">MKTEELTRQTSRKLWACLCGKTLFFFNDKRDSDYVEKLDLSGFLSIADDGSQDRNLDAARINLQMKDGITKFTAPSAEARELWKGYIHSVAELSVPSSLNLLPGQILALKMAVEEEKERTQSAPLPPIPNPNPYIRLKADMPACYHNVTRMEAELLLEREAKRGNLLLRPREGNSFAVTTRQDHDGSVFKHYIVSRKYEGGFVIEVDDPVFCATLHDVINHMVTRTEGVLIPLTMEKIYDRRISFVWSDRENGEKSIQEVPVNPVPPAVPPKPVPRIPSPEPAPTPAPAPEQDEMESIYLNFTLEQKEKEAEDSSEVTLQPPKKAMMPPTPLPRKWSHPPAPPLSTSPSINQDSKMRPHQETTAQIPFAILPELKLVLQQKVKCQE</sequence>
<keyword evidence="6" id="KW-1185">Reference proteome</keyword>
<evidence type="ECO:0000313" key="5">
    <source>
        <dbReference type="EMBL" id="CAJ1060194.1"/>
    </source>
</evidence>
<evidence type="ECO:0000256" key="1">
    <source>
        <dbReference type="ARBA" id="ARBA00022999"/>
    </source>
</evidence>
<evidence type="ECO:0000256" key="2">
    <source>
        <dbReference type="PROSITE-ProRule" id="PRU00191"/>
    </source>
</evidence>
<accession>A0AAV1FHD9</accession>
<feature type="region of interest" description="Disordered" evidence="3">
    <location>
        <begin position="255"/>
        <end position="291"/>
    </location>
</feature>
<name>A0AAV1FHD9_XYRNO</name>